<name>A0A7W9YF37_9ACTN</name>
<feature type="chain" id="PRO_5031037559" evidence="1">
    <location>
        <begin position="23"/>
        <end position="99"/>
    </location>
</feature>
<dbReference type="AlphaFoldDB" id="A0A7W9YF37"/>
<sequence>MRSFPVIAAALLIAATALPAAATSGNLTWTFDQEKWHVHADPASGCYTIAGQNSAATVLFRNESRRGVILHEDTRCHGPSDFLAPKRESRFPARSYGVL</sequence>
<evidence type="ECO:0000256" key="1">
    <source>
        <dbReference type="SAM" id="SignalP"/>
    </source>
</evidence>
<dbReference type="EMBL" id="JACHDS010000001">
    <property type="protein sequence ID" value="MBB6170909.1"/>
    <property type="molecule type" value="Genomic_DNA"/>
</dbReference>
<keyword evidence="1" id="KW-0732">Signal</keyword>
<evidence type="ECO:0000313" key="3">
    <source>
        <dbReference type="Proteomes" id="UP000546642"/>
    </source>
</evidence>
<accession>A0A7W9YF37</accession>
<protein>
    <submittedName>
        <fullName evidence="2">Uncharacterized protein</fullName>
    </submittedName>
</protein>
<keyword evidence="3" id="KW-1185">Reference proteome</keyword>
<gene>
    <name evidence="2" type="ORF">HNR23_000969</name>
</gene>
<dbReference type="Proteomes" id="UP000546642">
    <property type="component" value="Unassembled WGS sequence"/>
</dbReference>
<reference evidence="2 3" key="1">
    <citation type="submission" date="2020-08" db="EMBL/GenBank/DDBJ databases">
        <title>Sequencing the genomes of 1000 actinobacteria strains.</title>
        <authorList>
            <person name="Klenk H.-P."/>
        </authorList>
    </citation>
    <scope>NUCLEOTIDE SEQUENCE [LARGE SCALE GENOMIC DNA]</scope>
    <source>
        <strain evidence="2 3">DSM 46659</strain>
    </source>
</reference>
<comment type="caution">
    <text evidence="2">The sequence shown here is derived from an EMBL/GenBank/DDBJ whole genome shotgun (WGS) entry which is preliminary data.</text>
</comment>
<proteinExistence type="predicted"/>
<feature type="signal peptide" evidence="1">
    <location>
        <begin position="1"/>
        <end position="22"/>
    </location>
</feature>
<evidence type="ECO:0000313" key="2">
    <source>
        <dbReference type="EMBL" id="MBB6170909.1"/>
    </source>
</evidence>
<organism evidence="2 3">
    <name type="scientific">Nocardiopsis mwathae</name>
    <dbReference type="NCBI Taxonomy" id="1472723"/>
    <lineage>
        <taxon>Bacteria</taxon>
        <taxon>Bacillati</taxon>
        <taxon>Actinomycetota</taxon>
        <taxon>Actinomycetes</taxon>
        <taxon>Streptosporangiales</taxon>
        <taxon>Nocardiopsidaceae</taxon>
        <taxon>Nocardiopsis</taxon>
    </lineage>
</organism>
<dbReference type="RefSeq" id="WP_184073910.1">
    <property type="nucleotide sequence ID" value="NZ_JACHDS010000001.1"/>
</dbReference>